<evidence type="ECO:0000256" key="3">
    <source>
        <dbReference type="ARBA" id="ARBA00022692"/>
    </source>
</evidence>
<dbReference type="PROSITE" id="PS50893">
    <property type="entry name" value="ABC_TRANSPORTER_2"/>
    <property type="match status" value="2"/>
</dbReference>
<evidence type="ECO:0000256" key="7">
    <source>
        <dbReference type="ARBA" id="ARBA00023136"/>
    </source>
</evidence>
<dbReference type="InterPro" id="IPR036640">
    <property type="entry name" value="ABC1_TM_sf"/>
</dbReference>
<evidence type="ECO:0000259" key="11">
    <source>
        <dbReference type="PROSITE" id="PS50929"/>
    </source>
</evidence>
<evidence type="ECO:0000256" key="1">
    <source>
        <dbReference type="ARBA" id="ARBA00004370"/>
    </source>
</evidence>
<keyword evidence="3 9" id="KW-0812">Transmembrane</keyword>
<protein>
    <submittedName>
        <fullName evidence="13 14">ATP-binding cassette sub-family C member 5 isoform X1</fullName>
    </submittedName>
</protein>
<dbReference type="PANTHER" id="PTHR24223:SF447">
    <property type="entry name" value="MULTIDRUG RESISTANCE-ASSOCIATED PROTEIN 5"/>
    <property type="match status" value="1"/>
</dbReference>
<dbReference type="RefSeq" id="XP_046586098.1">
    <property type="nucleotide sequence ID" value="XM_046730142.1"/>
</dbReference>
<sequence>MGPNGNRTGEETEGQDAIEHLQDHESKNTEIVEKNLNLQSIDQHLFKHVSGRGLERYKNAAKNLIPIRRKKKGEKVRSIDSAGLFSIISYSWVSKLMYKAYSKGISINELPDVSPYDTCTHNTERLELLWNQELTKMGPEKVSLGRVAWRFCRTRILFFSIVYTGSLICGFATSTLFMRKLIEYVQSERRSYTEGLKWAFLLTATEFSRALLLHWAWGLSYRTALRLRSACCALLFKKIIRLNYLGDKSIGQVINMFSNDSQRIYDAIVFGPMIIAGPITTVWGVCYILWVFSPMALLGMITFLLFYPVQYAISYYTGYLRSKSVNISDFRVRLTNEILECIKLIKMYAWEKRFSQDLLDVRKKEQTLLLKTACLQCLSICTVPTIPVISAIISFLAHIAAGNNITAAQAFPLSTFFGTQIRQALMRLRDASQTIVESMVAFRRLKVFPYITLLDSRLRSSLTTFEYGVECVITTGISFNRIKSVLLLEDGSILISKPILKSQAVAINHGTFACNALDAERERRSHVAEKERQNDLKDSRDKSENEKLSTLLHDARYIDVLSDITFEATKSKLIGICGHVGSGKSSLLLAALGQLRIVEGQVMRDGSCAYVSQQAWIINATLQENILFGAQFDHSRYFKAIYASNLSQDIAEMPGGDQTEIGEKGVNLSGGQKQRVALARALYADRDIYFLDDPLSAVDTRVGAHIFHKLIRGALKGKTVLFVTHQVQYLNHCDDIYMMHDGRIIEHGTHDELMKLGNEYALMVTAISANDETDFAMSMDEKIGPNLQSVDNSLPDKENEVSSPGTDTNTDTATENDEILGTPVLTIAEDLQKGTIKVDTYHSYIMAAGGYFFSCIVILTFAISVGSSAFSSWWLALWIKAGNGLNTTAMHYNATTELNNINDNPDFWYYQAVYSSTIGLMLFTSLLRSLVLTRATLKASTTLHNDLFQKIIQCPMRFFDTTPTGRIQHLFSRDMDEVDNKLPISLTSLMQNLFVIFFAILVICLVLPWFILPVCILAIVYYFVSKVFRVAARDLKRMENKSRAPIISYVTATVQGLSTIHAFEKETEFLTKFNCMFDENSQCMFMCSIAMRWLAVRVDCLSATVIAITAFLVIALQGELPPALAGLALSYAAHISGVFQYTIRLASETEVKFISVERINHYLRTLVGEGNISQRILQPPSGWPVAASIKFQNVSMAYGEEAPIILKNVSFNVDAGEKIGIVGRTGSGKSSLTAALFRLVELTEGKIEIDNVDISEINLGHLRTKLSIIPQDPILFNGSIRSNLDPFKRYTDSEIWLALEKTKLKNRVQSINGHLDASVGYGGDNLSVGERQLLCLSRALLRESKILVMDEATAAVDPETEIAVQTTIQQEFSFCTILIIAHRLQTVLFLDRVLVMNSGKILEFDKPYNLLKDPNSEFSKMIAGANTVENK</sequence>
<feature type="domain" description="ABC transmembrane type-1" evidence="11">
    <location>
        <begin position="172"/>
        <end position="437"/>
    </location>
</feature>
<feature type="domain" description="ABC transporter" evidence="10">
    <location>
        <begin position="1189"/>
        <end position="1423"/>
    </location>
</feature>
<accession>A0ABM3FDL2</accession>
<reference evidence="13 14" key="1">
    <citation type="submission" date="2025-05" db="UniProtKB">
        <authorList>
            <consortium name="RefSeq"/>
        </authorList>
    </citation>
    <scope>IDENTIFICATION</scope>
    <source>
        <tissue evidence="13 14">Thorax and Abdomen</tissue>
    </source>
</reference>
<feature type="domain" description="ABC transporter" evidence="10">
    <location>
        <begin position="546"/>
        <end position="766"/>
    </location>
</feature>
<dbReference type="PROSITE" id="PS00211">
    <property type="entry name" value="ABC_TRANSPORTER_1"/>
    <property type="match status" value="2"/>
</dbReference>
<keyword evidence="12" id="KW-1185">Reference proteome</keyword>
<dbReference type="Gene3D" id="1.20.1560.10">
    <property type="entry name" value="ABC transporter type 1, transmembrane domain"/>
    <property type="match status" value="2"/>
</dbReference>
<dbReference type="CDD" id="cd03250">
    <property type="entry name" value="ABCC_MRP_domain1"/>
    <property type="match status" value="1"/>
</dbReference>
<evidence type="ECO:0000313" key="13">
    <source>
        <dbReference type="RefSeq" id="XP_046586097.1"/>
    </source>
</evidence>
<dbReference type="GO" id="GO:0005524">
    <property type="term" value="F:ATP binding"/>
    <property type="evidence" value="ECO:0007669"/>
    <property type="project" value="UniProtKB-KW"/>
</dbReference>
<feature type="transmembrane region" description="Helical" evidence="9">
    <location>
        <begin position="156"/>
        <end position="178"/>
    </location>
</feature>
<feature type="transmembrane region" description="Helical" evidence="9">
    <location>
        <begin position="296"/>
        <end position="316"/>
    </location>
</feature>
<feature type="transmembrane region" description="Helical" evidence="9">
    <location>
        <begin position="907"/>
        <end position="927"/>
    </location>
</feature>
<keyword evidence="5 13" id="KW-0067">ATP-binding</keyword>
<feature type="transmembrane region" description="Helical" evidence="9">
    <location>
        <begin position="1094"/>
        <end position="1117"/>
    </location>
</feature>
<evidence type="ECO:0000259" key="10">
    <source>
        <dbReference type="PROSITE" id="PS50893"/>
    </source>
</evidence>
<keyword evidence="7 9" id="KW-0472">Membrane</keyword>
<dbReference type="GeneID" id="107225804"/>
<dbReference type="InterPro" id="IPR027417">
    <property type="entry name" value="P-loop_NTPase"/>
</dbReference>
<dbReference type="PROSITE" id="PS50929">
    <property type="entry name" value="ABC_TM1F"/>
    <property type="match status" value="2"/>
</dbReference>
<dbReference type="InterPro" id="IPR050173">
    <property type="entry name" value="ABC_transporter_C-like"/>
</dbReference>
<evidence type="ECO:0000313" key="14">
    <source>
        <dbReference type="RefSeq" id="XP_046586098.1"/>
    </source>
</evidence>
<dbReference type="InterPro" id="IPR017871">
    <property type="entry name" value="ABC_transporter-like_CS"/>
</dbReference>
<dbReference type="InterPro" id="IPR003593">
    <property type="entry name" value="AAA+_ATPase"/>
</dbReference>
<dbReference type="RefSeq" id="XP_046586097.1">
    <property type="nucleotide sequence ID" value="XM_046730141.1"/>
</dbReference>
<comment type="subcellular location">
    <subcellularLocation>
        <location evidence="1">Membrane</location>
    </subcellularLocation>
</comment>
<dbReference type="CDD" id="cd18599">
    <property type="entry name" value="ABC_6TM_MRP5_8_9_D2"/>
    <property type="match status" value="1"/>
</dbReference>
<proteinExistence type="predicted"/>
<dbReference type="Gene3D" id="3.40.50.300">
    <property type="entry name" value="P-loop containing nucleotide triphosphate hydrolases"/>
    <property type="match status" value="2"/>
</dbReference>
<dbReference type="SMART" id="SM00382">
    <property type="entry name" value="AAA"/>
    <property type="match status" value="2"/>
</dbReference>
<dbReference type="InterPro" id="IPR011527">
    <property type="entry name" value="ABC1_TM_dom"/>
</dbReference>
<dbReference type="CDD" id="cd18592">
    <property type="entry name" value="ABC_6TM_MRP5_8_9_D1"/>
    <property type="match status" value="1"/>
</dbReference>
<name>A0ABM3FDL2_NEOLC</name>
<evidence type="ECO:0000256" key="9">
    <source>
        <dbReference type="SAM" id="Phobius"/>
    </source>
</evidence>
<evidence type="ECO:0000256" key="4">
    <source>
        <dbReference type="ARBA" id="ARBA00022741"/>
    </source>
</evidence>
<feature type="transmembrane region" description="Helical" evidence="9">
    <location>
        <begin position="993"/>
        <end position="1024"/>
    </location>
</feature>
<gene>
    <name evidence="13 14" type="primary">LOC107225804</name>
</gene>
<dbReference type="PANTHER" id="PTHR24223">
    <property type="entry name" value="ATP-BINDING CASSETTE SUB-FAMILY C"/>
    <property type="match status" value="1"/>
</dbReference>
<keyword evidence="2" id="KW-0813">Transport</keyword>
<evidence type="ECO:0000313" key="12">
    <source>
        <dbReference type="Proteomes" id="UP000829291"/>
    </source>
</evidence>
<keyword evidence="4" id="KW-0547">Nucleotide-binding</keyword>
<evidence type="ECO:0000256" key="2">
    <source>
        <dbReference type="ARBA" id="ARBA00022448"/>
    </source>
</evidence>
<dbReference type="CDD" id="cd03244">
    <property type="entry name" value="ABCC_MRP_domain2"/>
    <property type="match status" value="1"/>
</dbReference>
<dbReference type="SUPFAM" id="SSF52540">
    <property type="entry name" value="P-loop containing nucleoside triphosphate hydrolases"/>
    <property type="match status" value="2"/>
</dbReference>
<feature type="region of interest" description="Disordered" evidence="8">
    <location>
        <begin position="786"/>
        <end position="814"/>
    </location>
</feature>
<evidence type="ECO:0000256" key="5">
    <source>
        <dbReference type="ARBA" id="ARBA00022840"/>
    </source>
</evidence>
<dbReference type="InterPro" id="IPR003439">
    <property type="entry name" value="ABC_transporter-like_ATP-bd"/>
</dbReference>
<evidence type="ECO:0000256" key="6">
    <source>
        <dbReference type="ARBA" id="ARBA00022989"/>
    </source>
</evidence>
<feature type="transmembrane region" description="Helical" evidence="9">
    <location>
        <begin position="851"/>
        <end position="876"/>
    </location>
</feature>
<keyword evidence="6 9" id="KW-1133">Transmembrane helix</keyword>
<dbReference type="Pfam" id="PF00005">
    <property type="entry name" value="ABC_tran"/>
    <property type="match status" value="2"/>
</dbReference>
<organism evidence="12 14">
    <name type="scientific">Neodiprion lecontei</name>
    <name type="common">Redheaded pine sawfly</name>
    <dbReference type="NCBI Taxonomy" id="441921"/>
    <lineage>
        <taxon>Eukaryota</taxon>
        <taxon>Metazoa</taxon>
        <taxon>Ecdysozoa</taxon>
        <taxon>Arthropoda</taxon>
        <taxon>Hexapoda</taxon>
        <taxon>Insecta</taxon>
        <taxon>Pterygota</taxon>
        <taxon>Neoptera</taxon>
        <taxon>Endopterygota</taxon>
        <taxon>Hymenoptera</taxon>
        <taxon>Tenthredinoidea</taxon>
        <taxon>Diprionidae</taxon>
        <taxon>Diprioninae</taxon>
        <taxon>Neodiprion</taxon>
    </lineage>
</organism>
<dbReference type="Proteomes" id="UP000829291">
    <property type="component" value="Chromosome 2"/>
</dbReference>
<feature type="transmembrane region" description="Helical" evidence="9">
    <location>
        <begin position="198"/>
        <end position="219"/>
    </location>
</feature>
<dbReference type="Pfam" id="PF00664">
    <property type="entry name" value="ABC_membrane"/>
    <property type="match status" value="2"/>
</dbReference>
<dbReference type="SUPFAM" id="SSF90123">
    <property type="entry name" value="ABC transporter transmembrane region"/>
    <property type="match status" value="2"/>
</dbReference>
<evidence type="ECO:0000256" key="8">
    <source>
        <dbReference type="SAM" id="MobiDB-lite"/>
    </source>
</evidence>
<feature type="transmembrane region" description="Helical" evidence="9">
    <location>
        <begin position="264"/>
        <end position="290"/>
    </location>
</feature>
<feature type="domain" description="ABC transmembrane type-1" evidence="11">
    <location>
        <begin position="856"/>
        <end position="1148"/>
    </location>
</feature>